<dbReference type="InterPro" id="IPR000794">
    <property type="entry name" value="Beta-ketoacyl_synthase"/>
</dbReference>
<protein>
    <submittedName>
        <fullName evidence="3">Beta-ketoacyl synthase N-terminal-like domain-containing protein</fullName>
    </submittedName>
</protein>
<dbReference type="InterPro" id="IPR014030">
    <property type="entry name" value="Ketoacyl_synth_N"/>
</dbReference>
<dbReference type="Proteomes" id="UP001596220">
    <property type="component" value="Unassembled WGS sequence"/>
</dbReference>
<proteinExistence type="predicted"/>
<dbReference type="Pfam" id="PF00109">
    <property type="entry name" value="ketoacyl-synt"/>
    <property type="match status" value="1"/>
</dbReference>
<name>A0ABW1P612_9PSEU</name>
<dbReference type="Gene3D" id="3.40.47.10">
    <property type="match status" value="1"/>
</dbReference>
<gene>
    <name evidence="3" type="ORF">ACFP3R_12590</name>
</gene>
<sequence length="299" mass="30663">MTMVITGFRTVAPGTAAPGGGAEPGADWFDVKTALPGRGYKRLPRACQYLLAAAREAIAGAGDPLAGADPTRRAAVVGTNNAGARLLEELDRTIIDGHAGEMSPITAPFMAMSSFASRLSTEHAIKGFNLTTNSPRTAGLDAIGIAARALRAGRADVFVVGATEDDPPEDQRAGAADVGAAVLVCESAEAAAARGATVYGECRVRSFFLDPADPDTSVLAGSTCTDAVLDDSPVGRAVRAWAGRPREHRVEVDSGCFTPVRVLVDLLAAGGDGSRPRTLVTASAEGTVALVELVAPNPR</sequence>
<dbReference type="EMBL" id="JBHSQO010000010">
    <property type="protein sequence ID" value="MFC6090112.1"/>
    <property type="molecule type" value="Genomic_DNA"/>
</dbReference>
<accession>A0ABW1P612</accession>
<dbReference type="SUPFAM" id="SSF53901">
    <property type="entry name" value="Thiolase-like"/>
    <property type="match status" value="1"/>
</dbReference>
<dbReference type="RefSeq" id="WP_380635746.1">
    <property type="nucleotide sequence ID" value="NZ_JBHSQO010000010.1"/>
</dbReference>
<keyword evidence="4" id="KW-1185">Reference proteome</keyword>
<dbReference type="PANTHER" id="PTHR11712">
    <property type="entry name" value="POLYKETIDE SYNTHASE-RELATED"/>
    <property type="match status" value="1"/>
</dbReference>
<comment type="caution">
    <text evidence="3">The sequence shown here is derived from an EMBL/GenBank/DDBJ whole genome shotgun (WGS) entry which is preliminary data.</text>
</comment>
<feature type="domain" description="Beta-ketoacyl synthase-like N-terminal" evidence="2">
    <location>
        <begin position="38"/>
        <end position="179"/>
    </location>
</feature>
<evidence type="ECO:0000256" key="1">
    <source>
        <dbReference type="ARBA" id="ARBA00022679"/>
    </source>
</evidence>
<evidence type="ECO:0000313" key="3">
    <source>
        <dbReference type="EMBL" id="MFC6090112.1"/>
    </source>
</evidence>
<evidence type="ECO:0000313" key="4">
    <source>
        <dbReference type="Proteomes" id="UP001596220"/>
    </source>
</evidence>
<dbReference type="PANTHER" id="PTHR11712:SF336">
    <property type="entry name" value="3-OXOACYL-[ACYL-CARRIER-PROTEIN] SYNTHASE, MITOCHONDRIAL"/>
    <property type="match status" value="1"/>
</dbReference>
<organism evidence="3 4">
    <name type="scientific">Saccharothrix lopnurensis</name>
    <dbReference type="NCBI Taxonomy" id="1670621"/>
    <lineage>
        <taxon>Bacteria</taxon>
        <taxon>Bacillati</taxon>
        <taxon>Actinomycetota</taxon>
        <taxon>Actinomycetes</taxon>
        <taxon>Pseudonocardiales</taxon>
        <taxon>Pseudonocardiaceae</taxon>
        <taxon>Saccharothrix</taxon>
    </lineage>
</organism>
<evidence type="ECO:0000259" key="2">
    <source>
        <dbReference type="Pfam" id="PF00109"/>
    </source>
</evidence>
<dbReference type="InterPro" id="IPR016039">
    <property type="entry name" value="Thiolase-like"/>
</dbReference>
<keyword evidence="1" id="KW-0808">Transferase</keyword>
<reference evidence="4" key="1">
    <citation type="journal article" date="2019" name="Int. J. Syst. Evol. Microbiol.">
        <title>The Global Catalogue of Microorganisms (GCM) 10K type strain sequencing project: providing services to taxonomists for standard genome sequencing and annotation.</title>
        <authorList>
            <consortium name="The Broad Institute Genomics Platform"/>
            <consortium name="The Broad Institute Genome Sequencing Center for Infectious Disease"/>
            <person name="Wu L."/>
            <person name="Ma J."/>
        </authorList>
    </citation>
    <scope>NUCLEOTIDE SEQUENCE [LARGE SCALE GENOMIC DNA]</scope>
    <source>
        <strain evidence="4">CGMCC 4.7246</strain>
    </source>
</reference>